<dbReference type="Proteomes" id="UP000827976">
    <property type="component" value="Chromosome 16"/>
</dbReference>
<name>A0ACB7UFN8_DIOAL</name>
<gene>
    <name evidence="1" type="ORF">IHE45_16G011700</name>
</gene>
<evidence type="ECO:0000313" key="1">
    <source>
        <dbReference type="EMBL" id="KAH7659133.1"/>
    </source>
</evidence>
<reference evidence="2" key="1">
    <citation type="journal article" date="2022" name="Nat. Commun.">
        <title>Chromosome evolution and the genetic basis of agronomically important traits in greater yam.</title>
        <authorList>
            <person name="Bredeson J.V."/>
            <person name="Lyons J.B."/>
            <person name="Oniyinde I.O."/>
            <person name="Okereke N.R."/>
            <person name="Kolade O."/>
            <person name="Nnabue I."/>
            <person name="Nwadili C.O."/>
            <person name="Hribova E."/>
            <person name="Parker M."/>
            <person name="Nwogha J."/>
            <person name="Shu S."/>
            <person name="Carlson J."/>
            <person name="Kariba R."/>
            <person name="Muthemba S."/>
            <person name="Knop K."/>
            <person name="Barton G.J."/>
            <person name="Sherwood A.V."/>
            <person name="Lopez-Montes A."/>
            <person name="Asiedu R."/>
            <person name="Jamnadass R."/>
            <person name="Muchugi A."/>
            <person name="Goodstein D."/>
            <person name="Egesi C.N."/>
            <person name="Featherston J."/>
            <person name="Asfaw A."/>
            <person name="Simpson G.G."/>
            <person name="Dolezel J."/>
            <person name="Hendre P.S."/>
            <person name="Van Deynze A."/>
            <person name="Kumar P.L."/>
            <person name="Obidiegwu J.E."/>
            <person name="Bhattacharjee R."/>
            <person name="Rokhsar D.S."/>
        </authorList>
    </citation>
    <scope>NUCLEOTIDE SEQUENCE [LARGE SCALE GENOMIC DNA]</scope>
    <source>
        <strain evidence="2">cv. TDa95/00328</strain>
    </source>
</reference>
<accession>A0ACB7UFN8</accession>
<sequence length="238" mass="27111">MTQDHQAPPLPPPPPQQQKDKDIVMEEPKVEKNWPVWLEPFLQTNFFVFCAHHSLDCHKMECNMYCLDCNNGNALCALCLINHSTHHILQIRKSSYQNVIRVTEIQKVLDVSGVQTYVINSARVFFLNERPQLRVSRNISITCLFCDRSLLNDFLYCSIACKFKVESKQLMKKVGSSNVAIAPRPPLIRRPSTSNNPQEKEKRSVKSNAAEAGPASFRPPSRRRKGIPRRAPFGVLSV</sequence>
<comment type="caution">
    <text evidence="1">The sequence shown here is derived from an EMBL/GenBank/DDBJ whole genome shotgun (WGS) entry which is preliminary data.</text>
</comment>
<keyword evidence="2" id="KW-1185">Reference proteome</keyword>
<evidence type="ECO:0000313" key="2">
    <source>
        <dbReference type="Proteomes" id="UP000827976"/>
    </source>
</evidence>
<protein>
    <submittedName>
        <fullName evidence="1">PLATZ transcription factor protein</fullName>
    </submittedName>
</protein>
<proteinExistence type="predicted"/>
<dbReference type="EMBL" id="CM037026">
    <property type="protein sequence ID" value="KAH7659133.1"/>
    <property type="molecule type" value="Genomic_DNA"/>
</dbReference>
<organism evidence="1 2">
    <name type="scientific">Dioscorea alata</name>
    <name type="common">Purple yam</name>
    <dbReference type="NCBI Taxonomy" id="55571"/>
    <lineage>
        <taxon>Eukaryota</taxon>
        <taxon>Viridiplantae</taxon>
        <taxon>Streptophyta</taxon>
        <taxon>Embryophyta</taxon>
        <taxon>Tracheophyta</taxon>
        <taxon>Spermatophyta</taxon>
        <taxon>Magnoliopsida</taxon>
        <taxon>Liliopsida</taxon>
        <taxon>Dioscoreales</taxon>
        <taxon>Dioscoreaceae</taxon>
        <taxon>Dioscorea</taxon>
    </lineage>
</organism>